<proteinExistence type="predicted"/>
<gene>
    <name evidence="1" type="ORF">LWI28_004522</name>
</gene>
<accession>A0AAD5IBZ9</accession>
<sequence>MKIPDNLKKLICLYLQEKARGQTNCLYLQEKSKGRNGPTDDSVPVDPMGLNFTEELEKSILAWHVATDIRYELDVEEIMQLGHNFELHCGLICQILRYIFCLLVLHPDMISEGSMNQIKLQSILLACRSIFWAARPQQFTSKIEACNFLEDLHTVSETYLDQRRLVLEGDDDNDIKIFLKDRFPGLVIKLSKHELEERWKIISWTWLELVPYAAIKCTGIQHAQHLKNGGEFLTHVWFLVSILIKFTHKDFTPHPSADPILFNIKAKLAFSF</sequence>
<dbReference type="Proteomes" id="UP001064489">
    <property type="component" value="Chromosome 2"/>
</dbReference>
<reference evidence="1" key="2">
    <citation type="submission" date="2023-02" db="EMBL/GenBank/DDBJ databases">
        <authorList>
            <person name="Swenson N.G."/>
            <person name="Wegrzyn J.L."/>
            <person name="Mcevoy S.L."/>
        </authorList>
    </citation>
    <scope>NUCLEOTIDE SEQUENCE</scope>
    <source>
        <strain evidence="1">91603</strain>
        <tissue evidence="1">Leaf</tissue>
    </source>
</reference>
<protein>
    <submittedName>
        <fullName evidence="1">Uncharacterized protein</fullName>
    </submittedName>
</protein>
<dbReference type="InterPro" id="IPR007658">
    <property type="entry name" value="DUF594"/>
</dbReference>
<comment type="caution">
    <text evidence="1">The sequence shown here is derived from an EMBL/GenBank/DDBJ whole genome shotgun (WGS) entry which is preliminary data.</text>
</comment>
<dbReference type="EMBL" id="JAJSOW010000106">
    <property type="protein sequence ID" value="KAI9160039.1"/>
    <property type="molecule type" value="Genomic_DNA"/>
</dbReference>
<reference evidence="1" key="1">
    <citation type="journal article" date="2022" name="Plant J.">
        <title>Strategies of tolerance reflected in two North American maple genomes.</title>
        <authorList>
            <person name="McEvoy S.L."/>
            <person name="Sezen U.U."/>
            <person name="Trouern-Trend A."/>
            <person name="McMahon S.M."/>
            <person name="Schaberg P.G."/>
            <person name="Yang J."/>
            <person name="Wegrzyn J.L."/>
            <person name="Swenson N.G."/>
        </authorList>
    </citation>
    <scope>NUCLEOTIDE SEQUENCE</scope>
    <source>
        <strain evidence="1">91603</strain>
    </source>
</reference>
<keyword evidence="2" id="KW-1185">Reference proteome</keyword>
<dbReference type="Pfam" id="PF04578">
    <property type="entry name" value="DUF594"/>
    <property type="match status" value="1"/>
</dbReference>
<organism evidence="1 2">
    <name type="scientific">Acer negundo</name>
    <name type="common">Box elder</name>
    <dbReference type="NCBI Taxonomy" id="4023"/>
    <lineage>
        <taxon>Eukaryota</taxon>
        <taxon>Viridiplantae</taxon>
        <taxon>Streptophyta</taxon>
        <taxon>Embryophyta</taxon>
        <taxon>Tracheophyta</taxon>
        <taxon>Spermatophyta</taxon>
        <taxon>Magnoliopsida</taxon>
        <taxon>eudicotyledons</taxon>
        <taxon>Gunneridae</taxon>
        <taxon>Pentapetalae</taxon>
        <taxon>rosids</taxon>
        <taxon>malvids</taxon>
        <taxon>Sapindales</taxon>
        <taxon>Sapindaceae</taxon>
        <taxon>Hippocastanoideae</taxon>
        <taxon>Acereae</taxon>
        <taxon>Acer</taxon>
    </lineage>
</organism>
<evidence type="ECO:0000313" key="2">
    <source>
        <dbReference type="Proteomes" id="UP001064489"/>
    </source>
</evidence>
<evidence type="ECO:0000313" key="1">
    <source>
        <dbReference type="EMBL" id="KAI9160039.1"/>
    </source>
</evidence>
<name>A0AAD5IBZ9_ACENE</name>
<dbReference type="PANTHER" id="PTHR31325">
    <property type="entry name" value="OS01G0798800 PROTEIN-RELATED"/>
    <property type="match status" value="1"/>
</dbReference>
<dbReference type="AlphaFoldDB" id="A0AAD5IBZ9"/>